<proteinExistence type="predicted"/>
<sequence length="29" mass="3417">MIFEKVRLEIYQPCALYLRPEGRSFTAQG</sequence>
<dbReference type="AlphaFoldDB" id="A0A158SZZ3"/>
<dbReference type="EMBL" id="JMQP01000002">
    <property type="protein sequence ID" value="KIS36437.1"/>
    <property type="molecule type" value="Genomic_DNA"/>
</dbReference>
<accession>A0A158SZZ3</accession>
<protein>
    <submittedName>
        <fullName evidence="1">Uncharacterized protein</fullName>
    </submittedName>
</protein>
<comment type="caution">
    <text evidence="1">The sequence shown here is derived from an EMBL/GenBank/DDBJ whole genome shotgun (WGS) entry which is preliminary data.</text>
</comment>
<evidence type="ECO:0000313" key="1">
    <source>
        <dbReference type="EMBL" id="KIS36437.1"/>
    </source>
</evidence>
<dbReference type="PATRIC" id="fig|727.582.peg.1905"/>
<reference evidence="1 2" key="1">
    <citation type="submission" date="2014-05" db="EMBL/GenBank/DDBJ databases">
        <title>Methylome analysis of the phasevarions of Haemophilus influenzae.</title>
        <authorList>
            <person name="Atack J.M."/>
            <person name="Fox K.L."/>
            <person name="Power P.M."/>
            <person name="Clark T."/>
            <person name="Jurcisek J."/>
            <person name="Korlach J."/>
            <person name="Bakaletz L.O."/>
            <person name="Jennings M.P."/>
        </authorList>
    </citation>
    <scope>NUCLEOTIDE SEQUENCE [LARGE SCALE GENOMIC DNA]</scope>
    <source>
        <strain evidence="1 2">1209</strain>
    </source>
</reference>
<evidence type="ECO:0000313" key="2">
    <source>
        <dbReference type="Proteomes" id="UP000050700"/>
    </source>
</evidence>
<organism evidence="1 2">
    <name type="scientific">Haemophilus influenzae</name>
    <dbReference type="NCBI Taxonomy" id="727"/>
    <lineage>
        <taxon>Bacteria</taxon>
        <taxon>Pseudomonadati</taxon>
        <taxon>Pseudomonadota</taxon>
        <taxon>Gammaproteobacteria</taxon>
        <taxon>Pasteurellales</taxon>
        <taxon>Pasteurellaceae</taxon>
        <taxon>Haemophilus</taxon>
    </lineage>
</organism>
<dbReference type="Proteomes" id="UP000050700">
    <property type="component" value="Unassembled WGS sequence"/>
</dbReference>
<gene>
    <name evidence="1" type="ORF">NTHI1209_02087</name>
</gene>
<name>A0A158SZZ3_HAEIF</name>